<dbReference type="KEGG" id="iag:Igag_0019"/>
<evidence type="ECO:0000256" key="7">
    <source>
        <dbReference type="ARBA" id="ARBA00039099"/>
    </source>
</evidence>
<keyword evidence="10" id="KW-1185">Reference proteome</keyword>
<dbReference type="GO" id="GO:0002940">
    <property type="term" value="P:tRNA N2-guanine methylation"/>
    <property type="evidence" value="ECO:0007669"/>
    <property type="project" value="TreeGrafter"/>
</dbReference>
<dbReference type="Proteomes" id="UP000001304">
    <property type="component" value="Chromosome"/>
</dbReference>
<sequence>MSECQEDYVLVIEGLAKLCVPDPNKYKRIDNIYEPSWAPVFYNPLMVENRDIAVLTVRAMNSIVSKNRIVVLDPLAATGVRGIRIALEARNSKDIEVFMGDISKEAIDLMKFNAKLNNLSDNVHVYWMDANEYMHWMVRNGYSLDYIDIDPYGSPIDFISSALLTISKGGIIAITSTDLAVLEGKYREKLYRRYDVIGKRINISKDVAIRALLYYIARTASRFDRYVEPILAYVYRHYARVYVRVYKGASKAMQMLNECIGTIFYCERCGYSELNRDIHESKTISCPICGNQLTEVKPLWICSLGNKDFLDRLSEELIKMPWIQHTTESLIKYFAMVSDINVITIRLVDIARFLHKEIPQRDKLIKCLSEKGFKSVKSIYYSDGILTNANILEVIDCFNSI</sequence>
<proteinExistence type="inferred from homology"/>
<dbReference type="PANTHER" id="PTHR10631">
    <property type="entry name" value="N 2 ,N 2 -DIMETHYLGUANOSINE TRNA METHYLTRANSFERASE"/>
    <property type="match status" value="1"/>
</dbReference>
<accession>E0SP54</accession>
<dbReference type="HOGENOM" id="CLU_010862_5_1_2"/>
<reference evidence="9 10" key="1">
    <citation type="journal article" date="2010" name="Stand. Genomic Sci.">
        <title>Complete genome sequence of Ignisphaera aggregans type strain (AQ1.S1).</title>
        <authorList>
            <person name="Goker M."/>
            <person name="Held B."/>
            <person name="Lapidus A."/>
            <person name="Nolan M."/>
            <person name="Spring S."/>
            <person name="Yasawong M."/>
            <person name="Lucas S."/>
            <person name="Glavina Del Rio T."/>
            <person name="Tice H."/>
            <person name="Cheng J.F."/>
            <person name="Goodwin L."/>
            <person name="Tapia R."/>
            <person name="Pitluck S."/>
            <person name="Liolios K."/>
            <person name="Ivanova N."/>
            <person name="Mavromatis K."/>
            <person name="Mikhailova N."/>
            <person name="Pati A."/>
            <person name="Chen A."/>
            <person name="Palaniappan K."/>
            <person name="Brambilla E."/>
            <person name="Land M."/>
            <person name="Hauser L."/>
            <person name="Chang Y.J."/>
            <person name="Jeffries C.D."/>
            <person name="Brettin T."/>
            <person name="Detter J.C."/>
            <person name="Han C."/>
            <person name="Rohde M."/>
            <person name="Sikorski J."/>
            <person name="Woyke T."/>
            <person name="Bristow J."/>
            <person name="Eisen J.A."/>
            <person name="Markowitz V."/>
            <person name="Hugenholtz P."/>
            <person name="Kyrpides N.C."/>
            <person name="Klenk H.P."/>
        </authorList>
    </citation>
    <scope>NUCLEOTIDE SEQUENCE [LARGE SCALE GENOMIC DNA]</scope>
    <source>
        <strain evidence="10">DSM 17230 / JCM 13409 / AQ1.S1</strain>
    </source>
</reference>
<keyword evidence="4 8" id="KW-0949">S-adenosyl-L-methionine</keyword>
<evidence type="ECO:0000256" key="8">
    <source>
        <dbReference type="PROSITE-ProRule" id="PRU00958"/>
    </source>
</evidence>
<dbReference type="GO" id="GO:0000049">
    <property type="term" value="F:tRNA binding"/>
    <property type="evidence" value="ECO:0007669"/>
    <property type="project" value="UniProtKB-UniRule"/>
</dbReference>
<dbReference type="InterPro" id="IPR042296">
    <property type="entry name" value="tRNA_met_Trm1_C"/>
</dbReference>
<dbReference type="BioCyc" id="IAGG583356:GHAH-20-MONOMER"/>
<keyword evidence="1 8" id="KW-0820">tRNA-binding</keyword>
<keyword evidence="5 8" id="KW-0819">tRNA processing</keyword>
<evidence type="ECO:0000256" key="1">
    <source>
        <dbReference type="ARBA" id="ARBA00022555"/>
    </source>
</evidence>
<evidence type="ECO:0000256" key="6">
    <source>
        <dbReference type="ARBA" id="ARBA00022884"/>
    </source>
</evidence>
<dbReference type="STRING" id="583356.Igag_0019"/>
<dbReference type="PROSITE" id="PS51626">
    <property type="entry name" value="SAM_MT_TRM1"/>
    <property type="match status" value="1"/>
</dbReference>
<evidence type="ECO:0000256" key="4">
    <source>
        <dbReference type="ARBA" id="ARBA00022691"/>
    </source>
</evidence>
<dbReference type="PANTHER" id="PTHR10631:SF3">
    <property type="entry name" value="TRNA (GUANINE(26)-N(2))-DIMETHYLTRANSFERASE"/>
    <property type="match status" value="1"/>
</dbReference>
<dbReference type="Gene3D" id="3.30.56.70">
    <property type="entry name" value="N2,N2-dimethylguanosine tRNA methyltransferase, C-terminal domain"/>
    <property type="match status" value="1"/>
</dbReference>
<dbReference type="SUPFAM" id="SSF53335">
    <property type="entry name" value="S-adenosyl-L-methionine-dependent methyltransferases"/>
    <property type="match status" value="1"/>
</dbReference>
<evidence type="ECO:0000313" key="9">
    <source>
        <dbReference type="EMBL" id="ADM26872.1"/>
    </source>
</evidence>
<keyword evidence="6 8" id="KW-0694">RNA-binding</keyword>
<keyword evidence="2 8" id="KW-0489">Methyltransferase</keyword>
<dbReference type="InterPro" id="IPR002905">
    <property type="entry name" value="Trm1"/>
</dbReference>
<dbReference type="AlphaFoldDB" id="E0SP54"/>
<dbReference type="Gene3D" id="3.40.50.150">
    <property type="entry name" value="Vaccinia Virus protein VP39"/>
    <property type="match status" value="1"/>
</dbReference>
<gene>
    <name evidence="9" type="ordered locus">Igag_0019</name>
</gene>
<organism evidence="9 10">
    <name type="scientific">Ignisphaera aggregans (strain DSM 17230 / JCM 13409 / AQ1.S1)</name>
    <dbReference type="NCBI Taxonomy" id="583356"/>
    <lineage>
        <taxon>Archaea</taxon>
        <taxon>Thermoproteota</taxon>
        <taxon>Thermoprotei</taxon>
        <taxon>Desulfurococcales</taxon>
        <taxon>Desulfurococcaceae</taxon>
        <taxon>Ignisphaera</taxon>
    </lineage>
</organism>
<evidence type="ECO:0000256" key="3">
    <source>
        <dbReference type="ARBA" id="ARBA00022679"/>
    </source>
</evidence>
<evidence type="ECO:0000256" key="5">
    <source>
        <dbReference type="ARBA" id="ARBA00022694"/>
    </source>
</evidence>
<dbReference type="GO" id="GO:0160104">
    <property type="term" value="F:tRNA (guanine(26)-N2)-dimethyltransferase activity"/>
    <property type="evidence" value="ECO:0007669"/>
    <property type="project" value="UniProtKB-EC"/>
</dbReference>
<evidence type="ECO:0000313" key="10">
    <source>
        <dbReference type="Proteomes" id="UP000001304"/>
    </source>
</evidence>
<dbReference type="InterPro" id="IPR029063">
    <property type="entry name" value="SAM-dependent_MTases_sf"/>
</dbReference>
<evidence type="ECO:0000256" key="2">
    <source>
        <dbReference type="ARBA" id="ARBA00022603"/>
    </source>
</evidence>
<comment type="similarity">
    <text evidence="8">Belongs to the class I-like SAM-binding methyltransferase superfamily. Trm1 family.</text>
</comment>
<name>E0SP54_IGNAA</name>
<keyword evidence="3 8" id="KW-0808">Transferase</keyword>
<dbReference type="EMBL" id="CP002098">
    <property type="protein sequence ID" value="ADM26872.1"/>
    <property type="molecule type" value="Genomic_DNA"/>
</dbReference>
<dbReference type="EC" id="2.1.1.216" evidence="7"/>
<protein>
    <recommendedName>
        <fullName evidence="7">tRNA (guanine(26)-N(2))-dimethyltransferase</fullName>
        <ecNumber evidence="7">2.1.1.216</ecNumber>
    </recommendedName>
</protein>
<dbReference type="Pfam" id="PF02005">
    <property type="entry name" value="TRM"/>
    <property type="match status" value="1"/>
</dbReference>